<reference evidence="1 2" key="1">
    <citation type="journal article" date="2019" name="Int. J. Syst. Evol. Microbiol.">
        <title>The Global Catalogue of Microorganisms (GCM) 10K type strain sequencing project: providing services to taxonomists for standard genome sequencing and annotation.</title>
        <authorList>
            <consortium name="The Broad Institute Genomics Platform"/>
            <consortium name="The Broad Institute Genome Sequencing Center for Infectious Disease"/>
            <person name="Wu L."/>
            <person name="Ma J."/>
        </authorList>
    </citation>
    <scope>NUCLEOTIDE SEQUENCE [LARGE SCALE GENOMIC DNA]</scope>
    <source>
        <strain evidence="1 2">JCM 3272</strain>
    </source>
</reference>
<accession>A0ABN3H9T8</accession>
<keyword evidence="2" id="KW-1185">Reference proteome</keyword>
<evidence type="ECO:0000313" key="2">
    <source>
        <dbReference type="Proteomes" id="UP001501444"/>
    </source>
</evidence>
<dbReference type="EMBL" id="BAAARV010000074">
    <property type="protein sequence ID" value="GAA2373338.1"/>
    <property type="molecule type" value="Genomic_DNA"/>
</dbReference>
<evidence type="ECO:0000313" key="1">
    <source>
        <dbReference type="EMBL" id="GAA2373338.1"/>
    </source>
</evidence>
<organism evidence="1 2">
    <name type="scientific">Dactylosporangium salmoneum</name>
    <dbReference type="NCBI Taxonomy" id="53361"/>
    <lineage>
        <taxon>Bacteria</taxon>
        <taxon>Bacillati</taxon>
        <taxon>Actinomycetota</taxon>
        <taxon>Actinomycetes</taxon>
        <taxon>Micromonosporales</taxon>
        <taxon>Micromonosporaceae</taxon>
        <taxon>Dactylosporangium</taxon>
    </lineage>
</organism>
<gene>
    <name evidence="1" type="ORF">GCM10010170_075990</name>
</gene>
<name>A0ABN3H9T8_9ACTN</name>
<dbReference type="Proteomes" id="UP001501444">
    <property type="component" value="Unassembled WGS sequence"/>
</dbReference>
<sequence length="92" mass="10099">MPRSAKTMVTTPNVSRQGRLQRVERVVGHDWLSALRAAVRARSVVKAAGTRPSSAEGTLSRHDFGRRSCLELTGGTVYRERVEQAALAHQDS</sequence>
<comment type="caution">
    <text evidence="1">The sequence shown here is derived from an EMBL/GenBank/DDBJ whole genome shotgun (WGS) entry which is preliminary data.</text>
</comment>
<proteinExistence type="predicted"/>
<protein>
    <submittedName>
        <fullName evidence="1">Uncharacterized protein</fullName>
    </submittedName>
</protein>